<feature type="region of interest" description="Disordered" evidence="1">
    <location>
        <begin position="294"/>
        <end position="313"/>
    </location>
</feature>
<dbReference type="RefSeq" id="WP_023560604.1">
    <property type="nucleotide sequence ID" value="NC_022657.1"/>
</dbReference>
<dbReference type="EMBL" id="CP006272">
    <property type="protein sequence ID" value="AGZ44267.1"/>
    <property type="molecule type" value="Genomic_DNA"/>
</dbReference>
<evidence type="ECO:0000313" key="3">
    <source>
        <dbReference type="Proteomes" id="UP000017746"/>
    </source>
</evidence>
<dbReference type="eggNOG" id="COG3064">
    <property type="taxonomic scope" value="Bacteria"/>
</dbReference>
<organism evidence="2 3">
    <name type="scientific">Actinoplanes friuliensis DSM 7358</name>
    <dbReference type="NCBI Taxonomy" id="1246995"/>
    <lineage>
        <taxon>Bacteria</taxon>
        <taxon>Bacillati</taxon>
        <taxon>Actinomycetota</taxon>
        <taxon>Actinomycetes</taxon>
        <taxon>Micromonosporales</taxon>
        <taxon>Micromonosporaceae</taxon>
        <taxon>Actinoplanes</taxon>
    </lineage>
</organism>
<evidence type="ECO:0000313" key="2">
    <source>
        <dbReference type="EMBL" id="AGZ44267.1"/>
    </source>
</evidence>
<protein>
    <submittedName>
        <fullName evidence="2">Uncharacterized protein</fullName>
    </submittedName>
</protein>
<reference evidence="2 3" key="1">
    <citation type="journal article" date="2014" name="J. Biotechnol.">
        <title>Complete genome sequence of the actinobacterium Actinoplanes friuliensis HAG 010964, producer of the lipopeptide antibiotic friulimycin.</title>
        <authorList>
            <person name="Ruckert C."/>
            <person name="Szczepanowski R."/>
            <person name="Albersmeier A."/>
            <person name="Goesmann A."/>
            <person name="Fischer N."/>
            <person name="Steinkamper A."/>
            <person name="Puhler A."/>
            <person name="Biener R."/>
            <person name="Schwartz D."/>
            <person name="Kalinowski J."/>
        </authorList>
    </citation>
    <scope>NUCLEOTIDE SEQUENCE [LARGE SCALE GENOMIC DNA]</scope>
    <source>
        <strain evidence="2 3">DSM 7358</strain>
    </source>
</reference>
<dbReference type="KEGG" id="afs:AFR_30035"/>
<feature type="region of interest" description="Disordered" evidence="1">
    <location>
        <begin position="215"/>
        <end position="235"/>
    </location>
</feature>
<name>U5W5I4_9ACTN</name>
<dbReference type="OrthoDB" id="4507101at2"/>
<dbReference type="STRING" id="1246995.AFR_30035"/>
<sequence>MITTVELPGPATLWTRWATLAAAITAIGHDDVWTVGESGAHHDDGGGNWSHLALIEGDRAVLYGYDHEYSDTVSADPPVDLLEDAPAWLPWDDLTALAADDQLGYVLWHDGTNWQRAGYPDGLDDGLTSTAAQVLDDNATLAELGEFVFEWGEHTVSGPEEQTDVHTAAVRVLRTATTGELDGDALAALLGRLTEVTLDLAAGLAVATRGGLTPGTQPPVVAAGTRPSTRRVRKLSDHEHDKLVWAAMHEETERERPEPVPTGELGALVTWLRGRAPAGDGRCSLQVYADSSSLSGQAGEHEPAKRPGEGTFGPFREMGDLVRRLREAEADDAYGRWLFLHVETTAQSFTVERFYDSWPSWWEDNGISGPWRSNLKTEVDARELPWRPSWTALLDPGVAYRPAAS</sequence>
<evidence type="ECO:0000256" key="1">
    <source>
        <dbReference type="SAM" id="MobiDB-lite"/>
    </source>
</evidence>
<proteinExistence type="predicted"/>
<accession>U5W5I4</accession>
<dbReference type="AlphaFoldDB" id="U5W5I4"/>
<keyword evidence="3" id="KW-1185">Reference proteome</keyword>
<dbReference type="Proteomes" id="UP000017746">
    <property type="component" value="Chromosome"/>
</dbReference>
<feature type="compositionally biased region" description="Basic and acidic residues" evidence="1">
    <location>
        <begin position="299"/>
        <end position="308"/>
    </location>
</feature>
<dbReference type="PATRIC" id="fig|1246995.3.peg.6083"/>
<gene>
    <name evidence="2" type="ORF">AFR_30035</name>
</gene>
<dbReference type="HOGENOM" id="CLU_711033_0_0_11"/>